<dbReference type="PROSITE" id="PS50934">
    <property type="entry name" value="SWIRM"/>
    <property type="match status" value="1"/>
</dbReference>
<protein>
    <recommendedName>
        <fullName evidence="2">SWIRM domain-containing protein</fullName>
    </recommendedName>
</protein>
<feature type="region of interest" description="Disordered" evidence="1">
    <location>
        <begin position="187"/>
        <end position="215"/>
    </location>
</feature>
<accession>V7BLT0</accession>
<dbReference type="eggNOG" id="KOG0457">
    <property type="taxonomic scope" value="Eukaryota"/>
</dbReference>
<reference evidence="4" key="1">
    <citation type="journal article" date="2014" name="Nat. Genet.">
        <title>A reference genome for common bean and genome-wide analysis of dual domestications.</title>
        <authorList>
            <person name="Schmutz J."/>
            <person name="McClean P.E."/>
            <person name="Mamidi S."/>
            <person name="Wu G.A."/>
            <person name="Cannon S.B."/>
            <person name="Grimwood J."/>
            <person name="Jenkins J."/>
            <person name="Shu S."/>
            <person name="Song Q."/>
            <person name="Chavarro C."/>
            <person name="Torres-Torres M."/>
            <person name="Geffroy V."/>
            <person name="Moghaddam S.M."/>
            <person name="Gao D."/>
            <person name="Abernathy B."/>
            <person name="Barry K."/>
            <person name="Blair M."/>
            <person name="Brick M.A."/>
            <person name="Chovatia M."/>
            <person name="Gepts P."/>
            <person name="Goodstein D.M."/>
            <person name="Gonzales M."/>
            <person name="Hellsten U."/>
            <person name="Hyten D.L."/>
            <person name="Jia G."/>
            <person name="Kelly J.D."/>
            <person name="Kudrna D."/>
            <person name="Lee R."/>
            <person name="Richard M.M."/>
            <person name="Miklas P.N."/>
            <person name="Osorno J.M."/>
            <person name="Rodrigues J."/>
            <person name="Thareau V."/>
            <person name="Urrea C.A."/>
            <person name="Wang M."/>
            <person name="Yu Y."/>
            <person name="Zhang M."/>
            <person name="Wing R.A."/>
            <person name="Cregan P.B."/>
            <person name="Rokhsar D.S."/>
            <person name="Jackson S.A."/>
        </authorList>
    </citation>
    <scope>NUCLEOTIDE SEQUENCE [LARGE SCALE GENOMIC DNA]</scope>
    <source>
        <strain evidence="4">cv. G19833</strain>
    </source>
</reference>
<proteinExistence type="predicted"/>
<organism evidence="3 4">
    <name type="scientific">Phaseolus vulgaris</name>
    <name type="common">Kidney bean</name>
    <name type="synonym">French bean</name>
    <dbReference type="NCBI Taxonomy" id="3885"/>
    <lineage>
        <taxon>Eukaryota</taxon>
        <taxon>Viridiplantae</taxon>
        <taxon>Streptophyta</taxon>
        <taxon>Embryophyta</taxon>
        <taxon>Tracheophyta</taxon>
        <taxon>Spermatophyta</taxon>
        <taxon>Magnoliopsida</taxon>
        <taxon>eudicotyledons</taxon>
        <taxon>Gunneridae</taxon>
        <taxon>Pentapetalae</taxon>
        <taxon>rosids</taxon>
        <taxon>fabids</taxon>
        <taxon>Fabales</taxon>
        <taxon>Fabaceae</taxon>
        <taxon>Papilionoideae</taxon>
        <taxon>50 kb inversion clade</taxon>
        <taxon>NPAAA clade</taxon>
        <taxon>indigoferoid/millettioid clade</taxon>
        <taxon>Phaseoleae</taxon>
        <taxon>Phaseolus</taxon>
    </lineage>
</organism>
<evidence type="ECO:0000259" key="2">
    <source>
        <dbReference type="PROSITE" id="PS50934"/>
    </source>
</evidence>
<dbReference type="PANTHER" id="PTHR12374">
    <property type="entry name" value="TRANSCRIPTIONAL ADAPTOR 2 ADA2 -RELATED"/>
    <property type="match status" value="1"/>
</dbReference>
<dbReference type="GO" id="GO:0006338">
    <property type="term" value="P:chromatin remodeling"/>
    <property type="evidence" value="ECO:0007669"/>
    <property type="project" value="TreeGrafter"/>
</dbReference>
<dbReference type="PANTHER" id="PTHR12374:SF20">
    <property type="entry name" value="TRANSCRIPTIONAL ADAPTER 2-ALPHA"/>
    <property type="match status" value="1"/>
</dbReference>
<dbReference type="GO" id="GO:0003713">
    <property type="term" value="F:transcription coactivator activity"/>
    <property type="evidence" value="ECO:0007669"/>
    <property type="project" value="TreeGrafter"/>
</dbReference>
<dbReference type="GO" id="GO:0006357">
    <property type="term" value="P:regulation of transcription by RNA polymerase II"/>
    <property type="evidence" value="ECO:0007669"/>
    <property type="project" value="TreeGrafter"/>
</dbReference>
<feature type="domain" description="SWIRM" evidence="2">
    <location>
        <begin position="239"/>
        <end position="325"/>
    </location>
</feature>
<name>V7BLT0_PHAVU</name>
<dbReference type="Gramene" id="ESW17988">
    <property type="protein sequence ID" value="ESW17988"/>
    <property type="gene ID" value="PHAVU_006G004100g"/>
</dbReference>
<keyword evidence="4" id="KW-1185">Reference proteome</keyword>
<dbReference type="Proteomes" id="UP000000226">
    <property type="component" value="Chromosome 6"/>
</dbReference>
<evidence type="ECO:0000313" key="4">
    <source>
        <dbReference type="Proteomes" id="UP000000226"/>
    </source>
</evidence>
<dbReference type="EMBL" id="CM002293">
    <property type="protein sequence ID" value="ESW17988.1"/>
    <property type="molecule type" value="Genomic_DNA"/>
</dbReference>
<dbReference type="SUPFAM" id="SSF46689">
    <property type="entry name" value="Homeodomain-like"/>
    <property type="match status" value="1"/>
</dbReference>
<dbReference type="STRING" id="3885.V7BLT0"/>
<dbReference type="InterPro" id="IPR036388">
    <property type="entry name" value="WH-like_DNA-bd_sf"/>
</dbReference>
<dbReference type="InterPro" id="IPR009057">
    <property type="entry name" value="Homeodomain-like_sf"/>
</dbReference>
<dbReference type="AlphaFoldDB" id="V7BLT0"/>
<evidence type="ECO:0000313" key="3">
    <source>
        <dbReference type="EMBL" id="ESW17988.1"/>
    </source>
</evidence>
<dbReference type="OrthoDB" id="270417at2759"/>
<dbReference type="InterPro" id="IPR007526">
    <property type="entry name" value="SWIRM"/>
</dbReference>
<gene>
    <name evidence="3" type="ORF">PHAVU_006G004100g</name>
</gene>
<dbReference type="FunFam" id="1.10.10.10:FF:000087">
    <property type="entry name" value="Transcriptional adapter 2"/>
    <property type="match status" value="1"/>
</dbReference>
<dbReference type="Gene3D" id="1.10.10.10">
    <property type="entry name" value="Winged helix-like DNA-binding domain superfamily/Winged helix DNA-binding domain"/>
    <property type="match status" value="1"/>
</dbReference>
<evidence type="ECO:0000256" key="1">
    <source>
        <dbReference type="SAM" id="MobiDB-lite"/>
    </source>
</evidence>
<dbReference type="GO" id="GO:0003682">
    <property type="term" value="F:chromatin binding"/>
    <property type="evidence" value="ECO:0007669"/>
    <property type="project" value="TreeGrafter"/>
</dbReference>
<sequence length="325" mass="37054">MDERGWVVPMLQACVCEPLVAVIQGKLAQIQADEIPMSATEVVLLVDRHVAHHLIVFKCCWRCLGNIVWMRGFPIQLPTPINCISNVVAMLDERKRRKHFILERELLYPDPFEKSLLPEELQICQHYKVFMRFHSKEEHQDFLKNIIEEHRLVKRIQDLQEARIAGCVTAGDAYRFIKEKRTKEAESSSCKESGHIGTSGKTLQRPNNLKGELDISPRGLQKGTAALHADSNDSSTAIQAITRSLEEWDISAFAGAEFLSESEKKLCNEIRILPSHYLNMQQTMSLEISKGSVTKKSDAHKFFKVEPSKVDRVYDMLVQKGILQT</sequence>
<dbReference type="GO" id="GO:0005634">
    <property type="term" value="C:nucleus"/>
    <property type="evidence" value="ECO:0007669"/>
    <property type="project" value="TreeGrafter"/>
</dbReference>